<feature type="active site" description="Charge relay system" evidence="5 6">
    <location>
        <position position="188"/>
    </location>
</feature>
<feature type="domain" description="Peptidase S8/S53" evidence="9">
    <location>
        <begin position="179"/>
        <end position="588"/>
    </location>
</feature>
<name>A0A7H1BEF6_9ACTN</name>
<feature type="region of interest" description="Disordered" evidence="8">
    <location>
        <begin position="1"/>
        <end position="24"/>
    </location>
</feature>
<evidence type="ECO:0000313" key="11">
    <source>
        <dbReference type="Proteomes" id="UP000516428"/>
    </source>
</evidence>
<protein>
    <submittedName>
        <fullName evidence="10">S8 family serine peptidase</fullName>
    </submittedName>
</protein>
<keyword evidence="3 6" id="KW-0378">Hydrolase</keyword>
<dbReference type="GO" id="GO:0006508">
    <property type="term" value="P:proteolysis"/>
    <property type="evidence" value="ECO:0007669"/>
    <property type="project" value="UniProtKB-KW"/>
</dbReference>
<keyword evidence="4 6" id="KW-0720">Serine protease</keyword>
<feature type="active site" description="Charge relay system" evidence="5 6">
    <location>
        <position position="557"/>
    </location>
</feature>
<dbReference type="Proteomes" id="UP000516428">
    <property type="component" value="Chromosome"/>
</dbReference>
<feature type="region of interest" description="Disordered" evidence="8">
    <location>
        <begin position="794"/>
        <end position="834"/>
    </location>
</feature>
<sequence length="1413" mass="146285">MNPISATRSRTSPRAGRRSARPATGRTVTCLIASGVLGGLLAGPAASAAPAEPVKDPDRRVIVTLAGAAPVAGKGRLDRADRADVLGERGELEAEQGRFLDALEEAGVEVRAPRRLNLLLNAVAVTVKASQVADLKRQPGVTGVVEDKKLRIQTDDSVPTIGAPQVWQREDAHGTKVRGDGVTVAVLDSGIDYTHPDLGGGFGAGHKVVGGYDFADDDADPMDDNGHGTHVAGIIAGEAAQPGGVTGVAPGASLTAYKVMGADGYGETSDIVAGLEAAVDPANPHRADVVNMSIGGPGDGSDPIGLAATAATRAGVVVVASAGNEGPGHNTVGSPAAADGVLAVGASVSGLRVPGAAYKGGGKIQTYRGYVSANPPAKPVTLELADVGYGSPEEWDAAGDVHGKAVRVQYPVSEDVGDVSVQELDLAREAEKRGAVAILGGTANSGPVLAGERRGFVEAAPRDAIDASGDSLRMDHVIVMGVDDTQYDELGRRLADGEVEITVTGEDATDRMAGFSSRGPDAGWDLKPDLVAPGYDIRSTVPKSLYAPGQYRMSGTSMAAPHVAGAAALLRQLHPDHGPARVTSELTGSSKELPDFDTATVGAGRLDVAAAADAADAGITTSPATLSYGLADLKDRQIGGSRALTVHNDGDRPRTVRLTASGDARVSPRTLTVPAGGSARATVTVRAERPSHDTEISGQVTLAPEGAPALHVPYLLSVRALFAQAGPDPGDGKSGVAVFAPVGLKSAPTVTVRPPHGRSFTAGTKHRGGNVYEVQLSVEDEGAYRISARAETTDGKTLTSNSDGFEVTPKSSRGERWQPVGPSSAAGDLTLAPGAPGHAVLDRADSTGLWATDDNGRTWRQTARLPVTDVTGDGHLVIDPEDENRWWYAVNSASGFPQTGQILRTEDAGRTWRRLDTPGDPVSGLLSDDRTGTLIAWTGAGLLLSRDGGTHWATAPLDVPGDVYDVKAAGDSLYYATGHAVWKRDGLASGTLGAPRKVYEPKGGRTVTRVVAEGDFVGGYENGTGVVGSRDGGTTWSTLLDAWLGVSGLTITGGDLYVATRDGIRVGRDLGRDWSLIKAPGDFVALDFDRWADGSLTVSASGAGLYRTRDDGAHYERIGVQGGTVNGLEVSGRTLLAAGPVGTHRTALPARDPDWGTTGGEGTLGNETALLKVSAQDENVVWRVRRGPWGDFAVERSTDGGRAWEEKGHGEGTVFALEVHPADPGQVYVAYGSIRSQGLYATRDGGEHWKNLRQDTHLTALAGDPSDPDTLWLGAPDGLYRSGDRGEEMTKRADGKVTAIRFAGGRLLAGGDAIRTSTDGGRTFRTGDTGGLPVLITDFERIGDTLYAGSGAFWETALPRGGRGVLRSTDGGRTWHNVSTGLQNLDVTQLATDGEDLYAGTTLGGVHRLDLTG</sequence>
<dbReference type="InterPro" id="IPR023827">
    <property type="entry name" value="Peptidase_S8_Asp-AS"/>
</dbReference>
<keyword evidence="2 6" id="KW-0645">Protease</keyword>
<gene>
    <name evidence="10" type="ORF">IAG42_28310</name>
</gene>
<dbReference type="PROSITE" id="PS00136">
    <property type="entry name" value="SUBTILASE_ASP"/>
    <property type="match status" value="1"/>
</dbReference>
<dbReference type="CDD" id="cd15482">
    <property type="entry name" value="Sialidase_non-viral"/>
    <property type="match status" value="1"/>
</dbReference>
<evidence type="ECO:0000256" key="1">
    <source>
        <dbReference type="ARBA" id="ARBA00011073"/>
    </source>
</evidence>
<dbReference type="PANTHER" id="PTHR43399:SF4">
    <property type="entry name" value="CELL WALL-ASSOCIATED PROTEASE"/>
    <property type="match status" value="1"/>
</dbReference>
<proteinExistence type="inferred from homology"/>
<feature type="active site" description="Charge relay system" evidence="5 6">
    <location>
        <position position="227"/>
    </location>
</feature>
<evidence type="ECO:0000256" key="4">
    <source>
        <dbReference type="ARBA" id="ARBA00022825"/>
    </source>
</evidence>
<accession>A0A7H1BEF6</accession>
<dbReference type="InterPro" id="IPR000209">
    <property type="entry name" value="Peptidase_S8/S53_dom"/>
</dbReference>
<dbReference type="Gene3D" id="2.130.10.10">
    <property type="entry name" value="YVTN repeat-like/Quinoprotein amine dehydrogenase"/>
    <property type="match status" value="3"/>
</dbReference>
<evidence type="ECO:0000256" key="5">
    <source>
        <dbReference type="PIRSR" id="PIRSR615500-1"/>
    </source>
</evidence>
<organism evidence="10 11">
    <name type="scientific">Streptomyces xanthii</name>
    <dbReference type="NCBI Taxonomy" id="2768069"/>
    <lineage>
        <taxon>Bacteria</taxon>
        <taxon>Bacillati</taxon>
        <taxon>Actinomycetota</taxon>
        <taxon>Actinomycetes</taxon>
        <taxon>Kitasatosporales</taxon>
        <taxon>Streptomycetaceae</taxon>
        <taxon>Streptomyces</taxon>
    </lineage>
</organism>
<dbReference type="EMBL" id="CP061281">
    <property type="protein sequence ID" value="QNS07111.1"/>
    <property type="molecule type" value="Genomic_DNA"/>
</dbReference>
<dbReference type="InterPro" id="IPR015943">
    <property type="entry name" value="WD40/YVTN_repeat-like_dom_sf"/>
</dbReference>
<dbReference type="InterPro" id="IPR022398">
    <property type="entry name" value="Peptidase_S8_His-AS"/>
</dbReference>
<dbReference type="SUPFAM" id="SSF110296">
    <property type="entry name" value="Oligoxyloglucan reducing end-specific cellobiohydrolase"/>
    <property type="match status" value="2"/>
</dbReference>
<evidence type="ECO:0000256" key="6">
    <source>
        <dbReference type="PROSITE-ProRule" id="PRU01240"/>
    </source>
</evidence>
<dbReference type="KEGG" id="sxn:IAG42_28310"/>
<comment type="similarity">
    <text evidence="1 6 7">Belongs to the peptidase S8 family.</text>
</comment>
<dbReference type="PANTHER" id="PTHR43399">
    <property type="entry name" value="SUBTILISIN-RELATED"/>
    <property type="match status" value="1"/>
</dbReference>
<dbReference type="GO" id="GO:0004252">
    <property type="term" value="F:serine-type endopeptidase activity"/>
    <property type="evidence" value="ECO:0007669"/>
    <property type="project" value="UniProtKB-UniRule"/>
</dbReference>
<dbReference type="InterPro" id="IPR051048">
    <property type="entry name" value="Peptidase_S8/S53_subtilisin"/>
</dbReference>
<evidence type="ECO:0000256" key="2">
    <source>
        <dbReference type="ARBA" id="ARBA00022670"/>
    </source>
</evidence>
<feature type="compositionally biased region" description="Low complexity" evidence="8">
    <location>
        <begin position="1"/>
        <end position="14"/>
    </location>
</feature>
<dbReference type="CDD" id="cd07474">
    <property type="entry name" value="Peptidases_S8_subtilisin_Vpr-like"/>
    <property type="match status" value="1"/>
</dbReference>
<dbReference type="Gene3D" id="3.40.50.200">
    <property type="entry name" value="Peptidase S8/S53 domain"/>
    <property type="match status" value="2"/>
</dbReference>
<evidence type="ECO:0000256" key="3">
    <source>
        <dbReference type="ARBA" id="ARBA00022801"/>
    </source>
</evidence>
<dbReference type="SUPFAM" id="SSF52743">
    <property type="entry name" value="Subtilisin-like"/>
    <property type="match status" value="1"/>
</dbReference>
<dbReference type="InterPro" id="IPR036852">
    <property type="entry name" value="Peptidase_S8/S53_dom_sf"/>
</dbReference>
<dbReference type="InterPro" id="IPR034213">
    <property type="entry name" value="S8_Vpr-like"/>
</dbReference>
<evidence type="ECO:0000259" key="9">
    <source>
        <dbReference type="Pfam" id="PF00082"/>
    </source>
</evidence>
<dbReference type="InterPro" id="IPR023828">
    <property type="entry name" value="Peptidase_S8_Ser-AS"/>
</dbReference>
<dbReference type="PRINTS" id="PR00723">
    <property type="entry name" value="SUBTILISIN"/>
</dbReference>
<evidence type="ECO:0000256" key="7">
    <source>
        <dbReference type="RuleBase" id="RU003355"/>
    </source>
</evidence>
<dbReference type="RefSeq" id="WP_188339786.1">
    <property type="nucleotide sequence ID" value="NZ_CP061281.1"/>
</dbReference>
<dbReference type="InterPro" id="IPR015500">
    <property type="entry name" value="Peptidase_S8_subtilisin-rel"/>
</dbReference>
<evidence type="ECO:0000256" key="8">
    <source>
        <dbReference type="SAM" id="MobiDB-lite"/>
    </source>
</evidence>
<dbReference type="PROSITE" id="PS00137">
    <property type="entry name" value="SUBTILASE_HIS"/>
    <property type="match status" value="1"/>
</dbReference>
<evidence type="ECO:0000313" key="10">
    <source>
        <dbReference type="EMBL" id="QNS07111.1"/>
    </source>
</evidence>
<dbReference type="Pfam" id="PF00082">
    <property type="entry name" value="Peptidase_S8"/>
    <property type="match status" value="1"/>
</dbReference>
<dbReference type="PROSITE" id="PS51892">
    <property type="entry name" value="SUBTILASE"/>
    <property type="match status" value="1"/>
</dbReference>
<keyword evidence="11" id="KW-1185">Reference proteome</keyword>
<reference evidence="10 11" key="1">
    <citation type="submission" date="2020-09" db="EMBL/GenBank/DDBJ databases">
        <title>A novel species.</title>
        <authorList>
            <person name="Gao J."/>
        </authorList>
    </citation>
    <scope>NUCLEOTIDE SEQUENCE [LARGE SCALE GENOMIC DNA]</scope>
    <source>
        <strain evidence="10 11">CRXT-Y-14</strain>
    </source>
</reference>
<dbReference type="PROSITE" id="PS00138">
    <property type="entry name" value="SUBTILASE_SER"/>
    <property type="match status" value="1"/>
</dbReference>